<reference evidence="1 3" key="1">
    <citation type="submission" date="2015-09" db="EMBL/GenBank/DDBJ databases">
        <authorList>
            <consortium name="Pathogen Informatics"/>
        </authorList>
    </citation>
    <scope>NUCLEOTIDE SEQUENCE [LARGE SCALE GENOMIC DNA]</scope>
    <source>
        <strain evidence="1 3">2789STDY5608850</strain>
    </source>
</reference>
<evidence type="ECO:0000313" key="1">
    <source>
        <dbReference type="EMBL" id="CUP11947.1"/>
    </source>
</evidence>
<dbReference type="SUPFAM" id="SSF50475">
    <property type="entry name" value="FMN-binding split barrel"/>
    <property type="match status" value="1"/>
</dbReference>
<proteinExistence type="predicted"/>
<dbReference type="PANTHER" id="PTHR34071:SF2">
    <property type="entry name" value="FLAVIN-NUCLEOTIDE-BINDING PROTEIN"/>
    <property type="match status" value="1"/>
</dbReference>
<evidence type="ECO:0000313" key="3">
    <source>
        <dbReference type="Proteomes" id="UP000095651"/>
    </source>
</evidence>
<accession>A0A174KPG0</accession>
<dbReference type="EMBL" id="QSSQ01000026">
    <property type="protein sequence ID" value="RGM00449.1"/>
    <property type="molecule type" value="Genomic_DNA"/>
</dbReference>
<protein>
    <submittedName>
        <fullName evidence="1">Putative flavin-nucleotide-binding protein</fullName>
    </submittedName>
    <submittedName>
        <fullName evidence="2">Pyridoxamine 5'-phosphate oxidase family protein</fullName>
    </submittedName>
</protein>
<dbReference type="Proteomes" id="UP000095651">
    <property type="component" value="Unassembled WGS sequence"/>
</dbReference>
<dbReference type="Proteomes" id="UP000261257">
    <property type="component" value="Unassembled WGS sequence"/>
</dbReference>
<organism evidence="1 3">
    <name type="scientific">Hungatella hathewayi</name>
    <dbReference type="NCBI Taxonomy" id="154046"/>
    <lineage>
        <taxon>Bacteria</taxon>
        <taxon>Bacillati</taxon>
        <taxon>Bacillota</taxon>
        <taxon>Clostridia</taxon>
        <taxon>Lachnospirales</taxon>
        <taxon>Lachnospiraceae</taxon>
        <taxon>Hungatella</taxon>
    </lineage>
</organism>
<sequence>MFRELRRKNQQLSETEARSILKNGTHGVLSVQGDDGYPYGVPMNYVYGDDAIYFHCAKEGHKLEGVRRSDKVSFCVVGEDEVIPEAFSTAYTSVIVFGRAEIVADEKEKREALRLLAERFSPEFGEEGEAAIRSSWNDVCIVRLNIEHAVGKAGREQIKREEARYASFL</sequence>
<dbReference type="AlphaFoldDB" id="A0A174KPG0"/>
<dbReference type="InterPro" id="IPR024747">
    <property type="entry name" value="Pyridox_Oxase-rel"/>
</dbReference>
<dbReference type="InterPro" id="IPR012349">
    <property type="entry name" value="Split_barrel_FMN-bd"/>
</dbReference>
<name>A0A174KPG0_9FIRM</name>
<reference evidence="2 4" key="2">
    <citation type="submission" date="2018-08" db="EMBL/GenBank/DDBJ databases">
        <title>A genome reference for cultivated species of the human gut microbiota.</title>
        <authorList>
            <person name="Zou Y."/>
            <person name="Xue W."/>
            <person name="Luo G."/>
        </authorList>
    </citation>
    <scope>NUCLEOTIDE SEQUENCE [LARGE SCALE GENOMIC DNA]</scope>
    <source>
        <strain evidence="2 4">TF05-11AC</strain>
    </source>
</reference>
<evidence type="ECO:0000313" key="4">
    <source>
        <dbReference type="Proteomes" id="UP000261257"/>
    </source>
</evidence>
<dbReference type="EMBL" id="CYZE01000018">
    <property type="protein sequence ID" value="CUP11947.1"/>
    <property type="molecule type" value="Genomic_DNA"/>
</dbReference>
<gene>
    <name evidence="2" type="ORF">DXC39_21010</name>
    <name evidence="1" type="ORF">ERS852407_05031</name>
</gene>
<dbReference type="Pfam" id="PF12900">
    <property type="entry name" value="Pyridox_ox_2"/>
    <property type="match status" value="1"/>
</dbReference>
<dbReference type="PANTHER" id="PTHR34071">
    <property type="entry name" value="5-NITROIMIDAZOLE ANTIBIOTICS RESISTANCE PROTEIN, NIMA-FAMILY-RELATED PROTEIN-RELATED"/>
    <property type="match status" value="1"/>
</dbReference>
<dbReference type="RefSeq" id="WP_055659334.1">
    <property type="nucleotide sequence ID" value="NZ_CABIXC010000018.1"/>
</dbReference>
<dbReference type="Gene3D" id="2.30.110.10">
    <property type="entry name" value="Electron Transport, Fmn-binding Protein, Chain A"/>
    <property type="match status" value="1"/>
</dbReference>
<evidence type="ECO:0000313" key="2">
    <source>
        <dbReference type="EMBL" id="RGM00449.1"/>
    </source>
</evidence>